<organism evidence="2 3">
    <name type="scientific">Cytobacillus oceanisediminis</name>
    <dbReference type="NCBI Taxonomy" id="665099"/>
    <lineage>
        <taxon>Bacteria</taxon>
        <taxon>Bacillati</taxon>
        <taxon>Bacillota</taxon>
        <taxon>Bacilli</taxon>
        <taxon>Bacillales</taxon>
        <taxon>Bacillaceae</taxon>
        <taxon>Cytobacillus</taxon>
    </lineage>
</organism>
<proteinExistence type="predicted"/>
<dbReference type="InterPro" id="IPR001279">
    <property type="entry name" value="Metallo-B-lactamas"/>
</dbReference>
<feature type="domain" description="Metallo-beta-lactamase" evidence="1">
    <location>
        <begin position="17"/>
        <end position="228"/>
    </location>
</feature>
<dbReference type="InterPro" id="IPR050662">
    <property type="entry name" value="Sec-metab_biosynth-thioest"/>
</dbReference>
<keyword evidence="2" id="KW-0378">Hydrolase</keyword>
<accession>A0A2V2ZRN9</accession>
<protein>
    <submittedName>
        <fullName evidence="2">Glyoxylase-like metal-dependent hydrolase (Beta-lactamase superfamily II)</fullName>
    </submittedName>
</protein>
<evidence type="ECO:0000313" key="2">
    <source>
        <dbReference type="EMBL" id="PWW26993.1"/>
    </source>
</evidence>
<sequence>MEKIVPLTLESPFSEGIVMVYAVLGDSATLIDTGNPGEKSFFQLRSQLKKHGIKFQDFDRIVLTHMHTDHSGGVSLIQQESGLPVYVHEEAKRVITEGEAEFKRINLFFNKFIEQCGADHMLHQHNRKYKEEIWTDVYYLRDGDEIHIGGKPYHVMHVPGHSQTDILLCSVESGTAFVGDHLIEEISVNAFVEPPPPDERQRPEPLIQYRESLERVKILPLQTCFSGHGKPFNQHNRVIDRRLAEHESRCRQIHHLLKDGKKNVFELCQGLYPRLKGKTVFLGLSQIQGHLDLMEQRQEVERKDTEKVYYYQLK</sequence>
<dbReference type="PANTHER" id="PTHR23131">
    <property type="entry name" value="ENDORIBONUCLEASE LACTB2"/>
    <property type="match status" value="1"/>
</dbReference>
<gene>
    <name evidence="2" type="ORF">DFO73_109159</name>
</gene>
<dbReference type="Pfam" id="PF00753">
    <property type="entry name" value="Lactamase_B"/>
    <property type="match status" value="1"/>
</dbReference>
<dbReference type="InterPro" id="IPR036866">
    <property type="entry name" value="RibonucZ/Hydroxyglut_hydro"/>
</dbReference>
<dbReference type="SUPFAM" id="SSF56281">
    <property type="entry name" value="Metallo-hydrolase/oxidoreductase"/>
    <property type="match status" value="1"/>
</dbReference>
<reference evidence="2 3" key="1">
    <citation type="submission" date="2018-05" db="EMBL/GenBank/DDBJ databases">
        <title>Freshwater and sediment microbial communities from various areas in North America, analyzing microbe dynamics in response to fracking.</title>
        <authorList>
            <person name="Lamendella R."/>
        </authorList>
    </citation>
    <scope>NUCLEOTIDE SEQUENCE [LARGE SCALE GENOMIC DNA]</scope>
    <source>
        <strain evidence="2 3">15_TX</strain>
    </source>
</reference>
<evidence type="ECO:0000313" key="3">
    <source>
        <dbReference type="Proteomes" id="UP000247150"/>
    </source>
</evidence>
<dbReference type="Proteomes" id="UP000247150">
    <property type="component" value="Unassembled WGS sequence"/>
</dbReference>
<dbReference type="PANTHER" id="PTHR23131:SF4">
    <property type="entry name" value="METALLO-BETA-LACTAMASE SUPERFAMILY POTEIN"/>
    <property type="match status" value="1"/>
</dbReference>
<dbReference type="EMBL" id="QGTW01000009">
    <property type="protein sequence ID" value="PWW26993.1"/>
    <property type="molecule type" value="Genomic_DNA"/>
</dbReference>
<dbReference type="SMART" id="SM00849">
    <property type="entry name" value="Lactamase_B"/>
    <property type="match status" value="1"/>
</dbReference>
<dbReference type="AlphaFoldDB" id="A0A2V2ZRN9"/>
<dbReference type="GO" id="GO:0016787">
    <property type="term" value="F:hydrolase activity"/>
    <property type="evidence" value="ECO:0007669"/>
    <property type="project" value="UniProtKB-KW"/>
</dbReference>
<dbReference type="RefSeq" id="WP_110065948.1">
    <property type="nucleotide sequence ID" value="NZ_QGTW01000009.1"/>
</dbReference>
<evidence type="ECO:0000259" key="1">
    <source>
        <dbReference type="SMART" id="SM00849"/>
    </source>
</evidence>
<dbReference type="Gene3D" id="3.60.15.10">
    <property type="entry name" value="Ribonuclease Z/Hydroxyacylglutathione hydrolase-like"/>
    <property type="match status" value="1"/>
</dbReference>
<comment type="caution">
    <text evidence="2">The sequence shown here is derived from an EMBL/GenBank/DDBJ whole genome shotgun (WGS) entry which is preliminary data.</text>
</comment>
<dbReference type="OrthoDB" id="9761531at2"/>
<name>A0A2V2ZRN9_9BACI</name>